<dbReference type="eggNOG" id="COG0366">
    <property type="taxonomic scope" value="Bacteria"/>
</dbReference>
<dbReference type="AlphaFoldDB" id="A0A0A2WQG8"/>
<dbReference type="PANTHER" id="PTHR10357">
    <property type="entry name" value="ALPHA-AMYLASE FAMILY MEMBER"/>
    <property type="match status" value="1"/>
</dbReference>
<name>A0A0A2WQG8_9GAMM</name>
<dbReference type="SUPFAM" id="SSF49344">
    <property type="entry name" value="CBD9-like"/>
    <property type="match status" value="1"/>
</dbReference>
<keyword evidence="7" id="KW-1185">Reference proteome</keyword>
<dbReference type="EMBL" id="JRKJ01000002">
    <property type="protein sequence ID" value="KGQ20535.1"/>
    <property type="molecule type" value="Genomic_DNA"/>
</dbReference>
<feature type="chain" id="PRO_5001996878" evidence="4">
    <location>
        <begin position="34"/>
        <end position="875"/>
    </location>
</feature>
<evidence type="ECO:0000259" key="5">
    <source>
        <dbReference type="SMART" id="SM00642"/>
    </source>
</evidence>
<keyword evidence="3 4" id="KW-0732">Signal</keyword>
<dbReference type="GO" id="GO:0046872">
    <property type="term" value="F:metal ion binding"/>
    <property type="evidence" value="ECO:0007669"/>
    <property type="project" value="UniProtKB-KW"/>
</dbReference>
<feature type="domain" description="Glycosyl hydrolase family 13 catalytic" evidence="5">
    <location>
        <begin position="52"/>
        <end position="470"/>
    </location>
</feature>
<dbReference type="Proteomes" id="UP000030518">
    <property type="component" value="Unassembled WGS sequence"/>
</dbReference>
<gene>
    <name evidence="6" type="ORF">LF41_1072</name>
</gene>
<proteinExistence type="predicted"/>
<feature type="signal peptide" evidence="4">
    <location>
        <begin position="1"/>
        <end position="33"/>
    </location>
</feature>
<dbReference type="InterPro" id="IPR019248">
    <property type="entry name" value="Glucodextran_C"/>
</dbReference>
<sequence>MHSVPRRNATSPRRLAAWLSCVLACTGAGGAIAADGPQHVPSPDWRDQVLYFLMIDRFANGDPGNDDQHAGEYDPADGAKWSGGDLRGVRDRIPYIKALGATGVWITPPVANQWWNPRSHYGGYHGYWATDFSKVDAHFGTLADYQALARTLHGEHMVLVQDIVVNHTADFFKYDAPPDANDPAKGLAFVRDTQGQGAPTQAPFDRNDPRDPAQRAQGIYHWTPDIRDFGNDTQRLDCQLAGLDDMNTESPEVRRALRASYGQWIRDVGVDAFRVDTAFYVPPAYFLDFLHADDPQAPGIARVAAETGRKDFHVFGEGFALDKPFDDTQARRIDAYMRTPDGTRVLPGMIDFPLYGTALDVFARGAPTAQLGDRIRRRMQVHADPWRMPTFIDNHDVDRFLAQGDETGLKQALLMLMTLPGIPVIWQGTEQGFTDMRGSMFAGGHGSGGRDHFDQTAPMYQYLQRVIGMRRGDTLFSRGTPTVLRENTVGPGPIAWRIRGEDGAIAVVAINTADHSVLLDNIDTGAPPDTTLSTVFAIDQEIPSIAVDANGRSTTVLPPRSGVVWKSLGEVAADEFRVRPPTIDAMPQQVFTGDFTVEGTAVGAEPVRLVIDDDAVHGRTVTPKDGRWEAKIDTARMVDPNVEHTVVAYERASKNASERRTFKVARAWQAADSVDDPQGDDTGPSGRYTYPLDAGYATHPGDIEHVDVSTSGGALRIAIRMRAISTAWNPPNGFDHVAFSIFIDLPKPKGGARAMPLQNAELPDGMSWDVRLRANGWTNALFSSEGASATAEGTPVVPAARMQVDAKTRTVTFTLPATALLRATDLEDARVYITTWDYDGGWRALAPDAGPHAFGGGDAARDPRVLDAVGPIDIP</sequence>
<keyword evidence="2" id="KW-0479">Metal-binding</keyword>
<accession>A0A0A2WQG8</accession>
<evidence type="ECO:0000256" key="4">
    <source>
        <dbReference type="SAM" id="SignalP"/>
    </source>
</evidence>
<protein>
    <submittedName>
        <fullName evidence="6">Alpha amylase catalytic region</fullName>
    </submittedName>
</protein>
<dbReference type="GO" id="GO:0005975">
    <property type="term" value="P:carbohydrate metabolic process"/>
    <property type="evidence" value="ECO:0007669"/>
    <property type="project" value="InterPro"/>
</dbReference>
<dbReference type="eggNOG" id="COG4945">
    <property type="taxonomic scope" value="Bacteria"/>
</dbReference>
<dbReference type="OrthoDB" id="9805159at2"/>
<dbReference type="SMART" id="SM00642">
    <property type="entry name" value="Aamy"/>
    <property type="match status" value="1"/>
</dbReference>
<dbReference type="Pfam" id="PF00128">
    <property type="entry name" value="Alpha-amylase"/>
    <property type="match status" value="1"/>
</dbReference>
<dbReference type="PATRIC" id="fig|1300345.3.peg.393"/>
<dbReference type="InterPro" id="IPR017853">
    <property type="entry name" value="GH"/>
</dbReference>
<dbReference type="Gene3D" id="3.20.20.80">
    <property type="entry name" value="Glycosidases"/>
    <property type="match status" value="1"/>
</dbReference>
<dbReference type="STRING" id="1300345.LF41_1072"/>
<reference evidence="6 7" key="1">
    <citation type="submission" date="2014-09" db="EMBL/GenBank/DDBJ databases">
        <title>Genome sequences of Lysobacter dokdonensis DS-58.</title>
        <authorList>
            <person name="Kim J.F."/>
            <person name="Kwak M.-J."/>
        </authorList>
    </citation>
    <scope>NUCLEOTIDE SEQUENCE [LARGE SCALE GENOMIC DNA]</scope>
    <source>
        <strain evidence="6 7">DS-58</strain>
    </source>
</reference>
<evidence type="ECO:0000256" key="3">
    <source>
        <dbReference type="ARBA" id="ARBA00022729"/>
    </source>
</evidence>
<evidence type="ECO:0000256" key="1">
    <source>
        <dbReference type="ARBA" id="ARBA00001913"/>
    </source>
</evidence>
<dbReference type="Pfam" id="PF09985">
    <property type="entry name" value="Glucodextran_C"/>
    <property type="match status" value="1"/>
</dbReference>
<evidence type="ECO:0000256" key="2">
    <source>
        <dbReference type="ARBA" id="ARBA00022723"/>
    </source>
</evidence>
<comment type="cofactor">
    <cofactor evidence="1">
        <name>Ca(2+)</name>
        <dbReference type="ChEBI" id="CHEBI:29108"/>
    </cofactor>
</comment>
<dbReference type="PANTHER" id="PTHR10357:SF215">
    <property type="entry name" value="ALPHA-AMYLASE 1"/>
    <property type="match status" value="1"/>
</dbReference>
<evidence type="ECO:0000313" key="6">
    <source>
        <dbReference type="EMBL" id="KGQ20535.1"/>
    </source>
</evidence>
<organism evidence="6 7">
    <name type="scientific">Lysobacter dokdonensis DS-58</name>
    <dbReference type="NCBI Taxonomy" id="1300345"/>
    <lineage>
        <taxon>Bacteria</taxon>
        <taxon>Pseudomonadati</taxon>
        <taxon>Pseudomonadota</taxon>
        <taxon>Gammaproteobacteria</taxon>
        <taxon>Lysobacterales</taxon>
        <taxon>Lysobacteraceae</taxon>
        <taxon>Noviluteimonas</taxon>
    </lineage>
</organism>
<dbReference type="SUPFAM" id="SSF51445">
    <property type="entry name" value="(Trans)glycosidases"/>
    <property type="match status" value="1"/>
</dbReference>
<dbReference type="InterPro" id="IPR006047">
    <property type="entry name" value="GH13_cat_dom"/>
</dbReference>
<comment type="caution">
    <text evidence="6">The sequence shown here is derived from an EMBL/GenBank/DDBJ whole genome shotgun (WGS) entry which is preliminary data.</text>
</comment>
<evidence type="ECO:0000313" key="7">
    <source>
        <dbReference type="Proteomes" id="UP000030518"/>
    </source>
</evidence>
<dbReference type="Gene3D" id="2.60.40.1190">
    <property type="match status" value="1"/>
</dbReference>
<dbReference type="RefSeq" id="WP_161786905.1">
    <property type="nucleotide sequence ID" value="NZ_JRKJ01000002.1"/>
</dbReference>